<evidence type="ECO:0000256" key="1">
    <source>
        <dbReference type="SAM" id="Phobius"/>
    </source>
</evidence>
<dbReference type="Pfam" id="PF07885">
    <property type="entry name" value="Ion_trans_2"/>
    <property type="match status" value="1"/>
</dbReference>
<accession>A0A0R0B9A4</accession>
<feature type="domain" description="Potassium channel" evidence="3">
    <location>
        <begin position="4"/>
        <end position="83"/>
    </location>
</feature>
<keyword evidence="2" id="KW-0732">Signal</keyword>
<keyword evidence="5" id="KW-1185">Reference proteome</keyword>
<dbReference type="AlphaFoldDB" id="A0A0R0B9A4"/>
<dbReference type="SUPFAM" id="SSF81324">
    <property type="entry name" value="Voltage-gated potassium channels"/>
    <property type="match status" value="1"/>
</dbReference>
<keyword evidence="1" id="KW-1133">Transmembrane helix</keyword>
<dbReference type="EMBL" id="LLXV01000039">
    <property type="protein sequence ID" value="KRG50020.1"/>
    <property type="molecule type" value="Genomic_DNA"/>
</dbReference>
<organism evidence="4 5">
    <name type="scientific">Stenotrophomonas beteli</name>
    <dbReference type="NCBI Taxonomy" id="3384461"/>
    <lineage>
        <taxon>Bacteria</taxon>
        <taxon>Pseudomonadati</taxon>
        <taxon>Pseudomonadota</taxon>
        <taxon>Gammaproteobacteria</taxon>
        <taxon>Lysobacterales</taxon>
        <taxon>Lysobacteraceae</taxon>
        <taxon>Stenotrophomonas</taxon>
        <taxon>Stenotrophomonas maltophilia group</taxon>
    </lineage>
</organism>
<reference evidence="4 5" key="1">
    <citation type="journal article" date="2016" name="Front. Microbiol.">
        <title>Genome Sequence of Type Strains of Genus Stenotrophomonas.</title>
        <authorList>
            <person name="Patil P.P."/>
            <person name="Midha S."/>
            <person name="Kumar S."/>
            <person name="Patil P.B."/>
        </authorList>
    </citation>
    <scope>NUCLEOTIDE SEQUENCE [LARGE SCALE GENOMIC DNA]</scope>
    <source>
        <strain evidence="4 5">LMG 978</strain>
    </source>
</reference>
<evidence type="ECO:0000259" key="3">
    <source>
        <dbReference type="Pfam" id="PF07885"/>
    </source>
</evidence>
<evidence type="ECO:0000313" key="5">
    <source>
        <dbReference type="Proteomes" id="UP000051757"/>
    </source>
</evidence>
<keyword evidence="1" id="KW-0812">Transmembrane</keyword>
<comment type="caution">
    <text evidence="4">The sequence shown here is derived from an EMBL/GenBank/DDBJ whole genome shotgun (WGS) entry which is preliminary data.</text>
</comment>
<dbReference type="InterPro" id="IPR013099">
    <property type="entry name" value="K_chnl_dom"/>
</dbReference>
<sequence>MWIVSVFVLLASTIYFATAPEGHGIEQAGAQKSDLLDAAYFSVVTLTSLGYGDYLPVGVGRIVTCGLVFFGLAAVALFIGKLASERSQATLFLLHTSDRDRRLSDFSAAMAGVREKLCISIDNANVNDVSRLVQDLNGKLEGVSNYVAFHAHHSSLGVYGNAPALNRMLIELKALSRPIVGAMSLPAIDTESQRRLDVAVGRIVSLVKLVIEMQSNRVLDWTGTVLTRIGFAKATTDISNAQRKLENGLLAEIELGRRKAATVITEAVLAQVLSACPAGPLQNWPRHDHKRIAVELRLSNKFVTRAIEKLRVLGRLPKAK</sequence>
<keyword evidence="1" id="KW-0472">Membrane</keyword>
<feature type="transmembrane region" description="Helical" evidence="1">
    <location>
        <begin position="54"/>
        <end position="79"/>
    </location>
</feature>
<gene>
    <name evidence="4" type="ORF">ARC23_13085</name>
</gene>
<feature type="chain" id="PRO_5006392064" description="Potassium channel domain-containing protein" evidence="2">
    <location>
        <begin position="20"/>
        <end position="320"/>
    </location>
</feature>
<name>A0A0R0B9A4_9GAMM</name>
<feature type="signal peptide" evidence="2">
    <location>
        <begin position="1"/>
        <end position="19"/>
    </location>
</feature>
<dbReference type="Gene3D" id="1.10.287.70">
    <property type="match status" value="1"/>
</dbReference>
<evidence type="ECO:0000256" key="2">
    <source>
        <dbReference type="SAM" id="SignalP"/>
    </source>
</evidence>
<proteinExistence type="predicted"/>
<protein>
    <recommendedName>
        <fullName evidence="3">Potassium channel domain-containing protein</fullName>
    </recommendedName>
</protein>
<dbReference type="Proteomes" id="UP000051757">
    <property type="component" value="Unassembled WGS sequence"/>
</dbReference>
<evidence type="ECO:0000313" key="4">
    <source>
        <dbReference type="EMBL" id="KRG50020.1"/>
    </source>
</evidence>